<dbReference type="Proteomes" id="UP000322000">
    <property type="component" value="Chromosome 16"/>
</dbReference>
<feature type="compositionally biased region" description="Low complexity" evidence="2">
    <location>
        <begin position="738"/>
        <end position="749"/>
    </location>
</feature>
<gene>
    <name evidence="4" type="primary">LOC113501899</name>
</gene>
<reference evidence="4" key="1">
    <citation type="submission" date="2025-08" db="UniProtKB">
        <authorList>
            <consortium name="RefSeq"/>
        </authorList>
    </citation>
    <scope>IDENTIFICATION</scope>
</reference>
<name>A0A7E5WE68_TRINI</name>
<feature type="coiled-coil region" evidence="1">
    <location>
        <begin position="196"/>
        <end position="223"/>
    </location>
</feature>
<dbReference type="KEGG" id="tnl:113501899"/>
<feature type="compositionally biased region" description="Basic and acidic residues" evidence="2">
    <location>
        <begin position="596"/>
        <end position="607"/>
    </location>
</feature>
<feature type="region of interest" description="Disordered" evidence="2">
    <location>
        <begin position="596"/>
        <end position="615"/>
    </location>
</feature>
<evidence type="ECO:0000313" key="3">
    <source>
        <dbReference type="Proteomes" id="UP000322000"/>
    </source>
</evidence>
<proteinExistence type="predicted"/>
<dbReference type="GeneID" id="113501899"/>
<dbReference type="InParanoid" id="A0A7E5WE68"/>
<keyword evidence="1" id="KW-0175">Coiled coil</keyword>
<dbReference type="AlphaFoldDB" id="A0A7E5WE68"/>
<keyword evidence="3" id="KW-1185">Reference proteome</keyword>
<protein>
    <submittedName>
        <fullName evidence="4">Uncharacterized protein LOC113501899 isoform X1</fullName>
    </submittedName>
</protein>
<accession>A0A7E5WE68</accession>
<evidence type="ECO:0000313" key="4">
    <source>
        <dbReference type="RefSeq" id="XP_026739003.1"/>
    </source>
</evidence>
<evidence type="ECO:0000256" key="2">
    <source>
        <dbReference type="SAM" id="MobiDB-lite"/>
    </source>
</evidence>
<sequence>MEETNDVQALEKISSEVDESQIKVILSSQCIKAQAFLLDKLKKQADRHKETCNYISSANIKLEAEIKQAEQEISSMLIAQETIKSGNVEIKKEWLMAKIRRTEIQERIDNGKKKYEALWQECKARYESIPFVQKLLSAANMAEDLKKDIEGLDTQLTALYEDRIVKREMCKEIDKKRAIALANFIIHELPRVTKVIKEKNNLINDIKKEIEELSKNKQKATDETIAEVVEPLNPLINEDQSEKPAADDKFEDDLVCFIYYIKLLVSLFSVAMCIVKTSFQIPKLELTSFDLDVIDVSLEKVKIMKNELPKMTPVTDSFANMRTNNIDQYREEGKAYDCIISPYFKTSKESNSHNYSKRKLINILEDININSSEAYNIVKKVNPDKLHKVDEISSKEVESAKEVDVLPKAKASKDAPLESEDIEEVNMSITEDILIPPTQFLDTLLGSQEDFPKKRVSFDIPSSVQINEIIEDANGENESANQTVNSQLDESVASEDSYMKIKDMILKKHNLDLSPQFVYGKKATHQKVSRNTFVWVQVGNYREKDVIVIVECFQLDDDNIVTSKFFNCEKQETKTDEPKENKVDEMEVDTNIQDVEEKQEEREKVEAPKTPVPNDKMLTMEVDSIVASSPKENKVLTVEVPKHDNPVSGLLFTHGTQGIPDSLNASLSTTGYEDLDIPHCIDSSLLLSPKADVSLQGENPEVVSQEVPNFLSGFRKTGFSFFGGPSTSEAKPDPDEQNGSNNNFSFNFGGEKKNRGGLFSLFR</sequence>
<feature type="region of interest" description="Disordered" evidence="2">
    <location>
        <begin position="723"/>
        <end position="763"/>
    </location>
</feature>
<feature type="coiled-coil region" evidence="1">
    <location>
        <begin position="52"/>
        <end position="79"/>
    </location>
</feature>
<dbReference type="OrthoDB" id="7460358at2759"/>
<evidence type="ECO:0000256" key="1">
    <source>
        <dbReference type="SAM" id="Coils"/>
    </source>
</evidence>
<dbReference type="RefSeq" id="XP_026739003.1">
    <property type="nucleotide sequence ID" value="XM_026883202.1"/>
</dbReference>
<organism evidence="3 4">
    <name type="scientific">Trichoplusia ni</name>
    <name type="common">Cabbage looper</name>
    <dbReference type="NCBI Taxonomy" id="7111"/>
    <lineage>
        <taxon>Eukaryota</taxon>
        <taxon>Metazoa</taxon>
        <taxon>Ecdysozoa</taxon>
        <taxon>Arthropoda</taxon>
        <taxon>Hexapoda</taxon>
        <taxon>Insecta</taxon>
        <taxon>Pterygota</taxon>
        <taxon>Neoptera</taxon>
        <taxon>Endopterygota</taxon>
        <taxon>Lepidoptera</taxon>
        <taxon>Glossata</taxon>
        <taxon>Ditrysia</taxon>
        <taxon>Noctuoidea</taxon>
        <taxon>Noctuidae</taxon>
        <taxon>Plusiinae</taxon>
        <taxon>Trichoplusia</taxon>
    </lineage>
</organism>